<organism evidence="2 3">
    <name type="scientific">Apiospora rasikravindrae</name>
    <dbReference type="NCBI Taxonomy" id="990691"/>
    <lineage>
        <taxon>Eukaryota</taxon>
        <taxon>Fungi</taxon>
        <taxon>Dikarya</taxon>
        <taxon>Ascomycota</taxon>
        <taxon>Pezizomycotina</taxon>
        <taxon>Sordariomycetes</taxon>
        <taxon>Xylariomycetidae</taxon>
        <taxon>Amphisphaeriales</taxon>
        <taxon>Apiosporaceae</taxon>
        <taxon>Apiospora</taxon>
    </lineage>
</organism>
<evidence type="ECO:0000313" key="2">
    <source>
        <dbReference type="EMBL" id="KAK8038598.1"/>
    </source>
</evidence>
<keyword evidence="1" id="KW-1133">Transmembrane helix</keyword>
<feature type="transmembrane region" description="Helical" evidence="1">
    <location>
        <begin position="175"/>
        <end position="193"/>
    </location>
</feature>
<comment type="caution">
    <text evidence="2">The sequence shown here is derived from an EMBL/GenBank/DDBJ whole genome shotgun (WGS) entry which is preliminary data.</text>
</comment>
<evidence type="ECO:0000313" key="3">
    <source>
        <dbReference type="Proteomes" id="UP001444661"/>
    </source>
</evidence>
<feature type="transmembrane region" description="Helical" evidence="1">
    <location>
        <begin position="205"/>
        <end position="223"/>
    </location>
</feature>
<keyword evidence="1" id="KW-0472">Membrane</keyword>
<accession>A0ABR1SYI7</accession>
<keyword evidence="1" id="KW-0812">Transmembrane</keyword>
<proteinExistence type="predicted"/>
<dbReference type="Proteomes" id="UP001444661">
    <property type="component" value="Unassembled WGS sequence"/>
</dbReference>
<reference evidence="2 3" key="1">
    <citation type="submission" date="2023-01" db="EMBL/GenBank/DDBJ databases">
        <title>Analysis of 21 Apiospora genomes using comparative genomics revels a genus with tremendous synthesis potential of carbohydrate active enzymes and secondary metabolites.</title>
        <authorList>
            <person name="Sorensen T."/>
        </authorList>
    </citation>
    <scope>NUCLEOTIDE SEQUENCE [LARGE SCALE GENOMIC DNA]</scope>
    <source>
        <strain evidence="2 3">CBS 33761</strain>
    </source>
</reference>
<evidence type="ECO:0000256" key="1">
    <source>
        <dbReference type="SAM" id="Phobius"/>
    </source>
</evidence>
<gene>
    <name evidence="2" type="ORF">PG993_007009</name>
</gene>
<sequence>MAVSSSRSNRAVLIGSSILILSFTLWRLSELPPEYTAALRRRFEGPYSAGFTNSALAVQFSNPQGVVAVLLLIGGDVIAKAIAQLSGTYENRGITPVLFSFGWVSYAFTQISNAIGNGAFYPAPDYPLLRDCEGEVDQDRGIAQRRDSSTALHIGVCVVDDSKVSYRKVKSKRDWLWWSFTLGLVIQLGLAIIPMLPTAGRPQPNFYILLITVIGTLLSFLMATQRGTRQEKFGLRTGKPEVGSRGVFALTKGNGHNIALIILPNVFPEDDAEQTHLPYLDSMATSNYHQSMYSRLATGGWAVLWIILLLMVGGAQADSWYLLGVGGVGMVHTSLIASLPRSAENHGIPLMYLKEGWTVTGSKKMEALLRLEELIPGAGFMLRREFFNGPESSSDRKMWRAFTSEEGLNRRQLEQILLLQGDLRPTVATMRAKLNVLRSFPTSQNNKLIENWSQGELSSLKKVHLRGRGTNVNGREWLEQQQRDLGGGSFDVRIKRLKQLVMNQADGLEVRDDAQMRSLIYESKEKPWEERMSRLIELRRRQWRSAGEFVHVREMLSQHQARTNHQQ</sequence>
<keyword evidence="3" id="KW-1185">Reference proteome</keyword>
<feature type="transmembrane region" description="Helical" evidence="1">
    <location>
        <begin position="296"/>
        <end position="314"/>
    </location>
</feature>
<protein>
    <submittedName>
        <fullName evidence="2">Uncharacterized protein</fullName>
    </submittedName>
</protein>
<name>A0ABR1SYI7_9PEZI</name>
<dbReference type="EMBL" id="JAQQWK010000006">
    <property type="protein sequence ID" value="KAK8038598.1"/>
    <property type="molecule type" value="Genomic_DNA"/>
</dbReference>